<comment type="similarity">
    <text evidence="1">Belongs to the spermidine/spermine synthase family.</text>
</comment>
<dbReference type="Pfam" id="PF01564">
    <property type="entry name" value="Spermine_synth"/>
    <property type="match status" value="1"/>
</dbReference>
<evidence type="ECO:0000256" key="2">
    <source>
        <dbReference type="ARBA" id="ARBA00022679"/>
    </source>
</evidence>
<dbReference type="PROSITE" id="PS50280">
    <property type="entry name" value="SET"/>
    <property type="match status" value="1"/>
</dbReference>
<dbReference type="InterPro" id="IPR046341">
    <property type="entry name" value="SET_dom_sf"/>
</dbReference>
<dbReference type="SUPFAM" id="SSF53335">
    <property type="entry name" value="S-adenosyl-L-methionine-dependent methyltransferases"/>
    <property type="match status" value="1"/>
</dbReference>
<dbReference type="GO" id="GO:0010487">
    <property type="term" value="F:thermospermine synthase activity"/>
    <property type="evidence" value="ECO:0007669"/>
    <property type="project" value="TreeGrafter"/>
</dbReference>
<name>A0AAD2JLD8_9STRA</name>
<dbReference type="InterPro" id="IPR029063">
    <property type="entry name" value="SAM-dependent_MTases_sf"/>
</dbReference>
<dbReference type="EMBL" id="CAKOGP040002058">
    <property type="protein sequence ID" value="CAJ1960288.1"/>
    <property type="molecule type" value="Genomic_DNA"/>
</dbReference>
<gene>
    <name evidence="8" type="ORF">CYCCA115_LOCUS18656</name>
</gene>
<evidence type="ECO:0000256" key="1">
    <source>
        <dbReference type="ARBA" id="ARBA00007867"/>
    </source>
</evidence>
<dbReference type="Proteomes" id="UP001295423">
    <property type="component" value="Unassembled WGS sequence"/>
</dbReference>
<evidence type="ECO:0000256" key="3">
    <source>
        <dbReference type="ARBA" id="ARBA00023115"/>
    </source>
</evidence>
<feature type="chain" id="PRO_5042261008" description="SET domain-containing protein" evidence="5">
    <location>
        <begin position="19"/>
        <end position="1243"/>
    </location>
</feature>
<dbReference type="PROSITE" id="PS51006">
    <property type="entry name" value="PABS_2"/>
    <property type="match status" value="1"/>
</dbReference>
<keyword evidence="3 4" id="KW-0620">Polyamine biosynthesis</keyword>
<evidence type="ECO:0000259" key="6">
    <source>
        <dbReference type="PROSITE" id="PS50280"/>
    </source>
</evidence>
<dbReference type="SUPFAM" id="SSF82199">
    <property type="entry name" value="SET domain"/>
    <property type="match status" value="1"/>
</dbReference>
<accession>A0AAD2JLD8</accession>
<dbReference type="CDD" id="cd02440">
    <property type="entry name" value="AdoMet_MTases"/>
    <property type="match status" value="1"/>
</dbReference>
<dbReference type="PANTHER" id="PTHR43317:SF1">
    <property type="entry name" value="THERMOSPERMINE SYNTHASE ACAULIS5"/>
    <property type="match status" value="1"/>
</dbReference>
<evidence type="ECO:0000256" key="5">
    <source>
        <dbReference type="SAM" id="SignalP"/>
    </source>
</evidence>
<feature type="domain" description="SET" evidence="6">
    <location>
        <begin position="48"/>
        <end position="258"/>
    </location>
</feature>
<organism evidence="8 9">
    <name type="scientific">Cylindrotheca closterium</name>
    <dbReference type="NCBI Taxonomy" id="2856"/>
    <lineage>
        <taxon>Eukaryota</taxon>
        <taxon>Sar</taxon>
        <taxon>Stramenopiles</taxon>
        <taxon>Ochrophyta</taxon>
        <taxon>Bacillariophyta</taxon>
        <taxon>Bacillariophyceae</taxon>
        <taxon>Bacillariophycidae</taxon>
        <taxon>Bacillariales</taxon>
        <taxon>Bacillariaceae</taxon>
        <taxon>Cylindrotheca</taxon>
    </lineage>
</organism>
<dbReference type="Gene3D" id="3.90.1410.10">
    <property type="entry name" value="set domain protein methyltransferase, domain 1"/>
    <property type="match status" value="1"/>
</dbReference>
<dbReference type="AlphaFoldDB" id="A0AAD2JLD8"/>
<sequence>MSTCIRTLQLFLLATTLASSVCEEINKATRAIELSKWLNEQEGYEFNSKQEIRPIESTIPSPNAGIFATHDIQEGEILARIPWNLIVGPVDGDRLRDAENEEFEEEGPSEASCSAFRNLYGEMQKGSSSMVSPYIDYLFATKATLPYSFSENGKHLLLDILTNSHDEDDVPLLEKLDPPFLLEATACDEEAITTEGHLAAELIVQFAFQSKMIPIYDLYTHRNGKWLNTETETVPGEYFKVKALRDISAGEQIHSSYNDCKECPNNLGHYSVPDIFRDHGFLEPYPQRWSIPGESAHIEYTRDDTGVIDEPNFVYDFETDLVVHDDGKWYWRFSEKNQLVFLDHDEEGEAIVMWDMSNDLVLDELKDSWPSYREELRRISRIRNIEWDKAPETYNITQEEWETIWAFHETYSNILESALDFIEDHSGLSTDHHGHYDDLTHEGDGITYNELDCPSSELIDFMDYDLYEEKSSNYQVMKWQTREEDDDMCLHLDDMLQICTSYRPHYHEYFVHFPAQYIEKVERVMFLGSGDAMLLHEILKYPDLKKVVGLELDQDITRTSFQYFQTQPHYDDPRVEWWYGDATKTLPLLTKEYWGSFDLVLVDLSETVVSLDVTGKHDILDVLENLLKPDGVLLENELYIDRFTSHFDHTIHIFYGSPKVCTQVLTLASNNVDFLHHPIKDHGIDSYLTKTPEEDDERFMYIHDYLKSYAPDDVCSATENEGVVQGRTAGVMEIVNFENIESFPGEDLEQSLISMMELNGFKPLSKPAASVQGHVFVVMEEGYLSVRCWEDKLYCAADINLWGAFSKRETVRELLRSALQSKTVSDYRVVVGGMYGSKTLEMDQKEIGVRFSQNQNCDARRGNMETEIDSETMRVLTQETARIMEGRTDLTAIVVCGFEDEEECEASKVLQSDDTNHFSKVWTIWACPELKTDEDEVEEEAMFACEKNIIAQHDESNSSAFDMLVFDETATYEMMQIFSSIFSDSHEHENFLHPNHILASSFDKSSKFKGRFVAERYRSIPDTIVSVSTIMIRGKGGDELGWMVAYAAEDYSFLKLSKLEERLQARLPGLDLEIQGIVGGEQHVQKDLAPQNMTFTKADYPTLPNEIQNQEQEPLGRQSVVQMQWSDKQASTEKVVEYLTATLKEMHYKPVRFETYEDVGEGCVVAASYAKGSAIMVFDGRQQLVLNLFSFSQSKKRANKFVKTLETLSDGKLKVALRDEQPRGVGRVVNFEKDIYSQVAEME</sequence>
<dbReference type="InterPro" id="IPR001214">
    <property type="entry name" value="SET_dom"/>
</dbReference>
<evidence type="ECO:0000313" key="8">
    <source>
        <dbReference type="EMBL" id="CAJ1960288.1"/>
    </source>
</evidence>
<reference evidence="8" key="1">
    <citation type="submission" date="2023-08" db="EMBL/GenBank/DDBJ databases">
        <authorList>
            <person name="Audoor S."/>
            <person name="Bilcke G."/>
        </authorList>
    </citation>
    <scope>NUCLEOTIDE SEQUENCE</scope>
</reference>
<comment type="caution">
    <text evidence="8">The sequence shown here is derived from an EMBL/GenBank/DDBJ whole genome shotgun (WGS) entry which is preliminary data.</text>
</comment>
<dbReference type="Pfam" id="PF00856">
    <property type="entry name" value="SET"/>
    <property type="match status" value="1"/>
</dbReference>
<proteinExistence type="inferred from homology"/>
<feature type="domain" description="PABS" evidence="7">
    <location>
        <begin position="446"/>
        <end position="704"/>
    </location>
</feature>
<evidence type="ECO:0000259" key="7">
    <source>
        <dbReference type="PROSITE" id="PS51006"/>
    </source>
</evidence>
<keyword evidence="5" id="KW-0732">Signal</keyword>
<dbReference type="InterPro" id="IPR030374">
    <property type="entry name" value="PABS"/>
</dbReference>
<evidence type="ECO:0000313" key="9">
    <source>
        <dbReference type="Proteomes" id="UP001295423"/>
    </source>
</evidence>
<feature type="signal peptide" evidence="5">
    <location>
        <begin position="1"/>
        <end position="18"/>
    </location>
</feature>
<dbReference type="CDD" id="cd10527">
    <property type="entry name" value="SET_LSMT"/>
    <property type="match status" value="1"/>
</dbReference>
<keyword evidence="2 4" id="KW-0808">Transferase</keyword>
<evidence type="ECO:0008006" key="10">
    <source>
        <dbReference type="Google" id="ProtNLM"/>
    </source>
</evidence>
<protein>
    <recommendedName>
        <fullName evidence="10">SET domain-containing protein</fullName>
    </recommendedName>
</protein>
<evidence type="ECO:0000256" key="4">
    <source>
        <dbReference type="PROSITE-ProRule" id="PRU00354"/>
    </source>
</evidence>
<keyword evidence="9" id="KW-1185">Reference proteome</keyword>
<dbReference type="PANTHER" id="PTHR43317">
    <property type="entry name" value="THERMOSPERMINE SYNTHASE ACAULIS5"/>
    <property type="match status" value="1"/>
</dbReference>
<dbReference type="GO" id="GO:0006596">
    <property type="term" value="P:polyamine biosynthetic process"/>
    <property type="evidence" value="ECO:0007669"/>
    <property type="project" value="UniProtKB-UniRule"/>
</dbReference>
<feature type="active site" description="Proton acceptor" evidence="4">
    <location>
        <position position="603"/>
    </location>
</feature>
<dbReference type="Gene3D" id="3.40.50.150">
    <property type="entry name" value="Vaccinia Virus protein VP39"/>
    <property type="match status" value="1"/>
</dbReference>